<protein>
    <submittedName>
        <fullName evidence="2">Uncharacterized protein</fullName>
    </submittedName>
</protein>
<dbReference type="InterPro" id="IPR021451">
    <property type="entry name" value="DUF3102"/>
</dbReference>
<evidence type="ECO:0000313" key="3">
    <source>
        <dbReference type="Proteomes" id="UP000051063"/>
    </source>
</evidence>
<evidence type="ECO:0000313" key="2">
    <source>
        <dbReference type="EMBL" id="KQL44022.1"/>
    </source>
</evidence>
<proteinExistence type="predicted"/>
<gene>
    <name evidence="2" type="ORF">AN963_21525</name>
</gene>
<sequence length="231" mass="26793">MEEESNFLLPHSTARPFLLVSINYTQAVALLGVPVSEPEVFVKENDVENMSTRDLQKAIKEMQQAIKEKEKLEEQLRNSEEKAEKERIEREKLHARYAELEQKEVEHDAIKKRLNAQLEQAQESGINDEARSKIKDLEKQLNEKPFDVPGVVEKVPDEIQRELEEFEGTSMSQNNKPVVKLSYCFEKLVSGFQELLTALEEVKETDNGEQVFSDNKLLDRKPLWYKESRSS</sequence>
<keyword evidence="1" id="KW-0175">Coiled coil</keyword>
<name>A0ABR5N0K2_BRECH</name>
<accession>A0ABR5N0K2</accession>
<reference evidence="2 3" key="1">
    <citation type="submission" date="2015-09" db="EMBL/GenBank/DDBJ databases">
        <title>Genome sequencing project for genomic taxonomy and phylogenomics of Bacillus-like bacteria.</title>
        <authorList>
            <person name="Liu B."/>
            <person name="Wang J."/>
            <person name="Zhu Y."/>
            <person name="Liu G."/>
            <person name="Chen Q."/>
            <person name="Chen Z."/>
            <person name="Lan J."/>
            <person name="Che J."/>
            <person name="Ge C."/>
            <person name="Shi H."/>
            <person name="Pan Z."/>
            <person name="Liu X."/>
        </authorList>
    </citation>
    <scope>NUCLEOTIDE SEQUENCE [LARGE SCALE GENOMIC DNA]</scope>
    <source>
        <strain evidence="2 3">DSM 8552</strain>
    </source>
</reference>
<dbReference type="RefSeq" id="WP_055746607.1">
    <property type="nucleotide sequence ID" value="NZ_LJJB01000013.1"/>
</dbReference>
<dbReference type="Proteomes" id="UP000051063">
    <property type="component" value="Unassembled WGS sequence"/>
</dbReference>
<organism evidence="2 3">
    <name type="scientific">Brevibacillus choshinensis</name>
    <dbReference type="NCBI Taxonomy" id="54911"/>
    <lineage>
        <taxon>Bacteria</taxon>
        <taxon>Bacillati</taxon>
        <taxon>Bacillota</taxon>
        <taxon>Bacilli</taxon>
        <taxon>Bacillales</taxon>
        <taxon>Paenibacillaceae</taxon>
        <taxon>Brevibacillus</taxon>
    </lineage>
</organism>
<evidence type="ECO:0000256" key="1">
    <source>
        <dbReference type="SAM" id="Coils"/>
    </source>
</evidence>
<dbReference type="Pfam" id="PF11300">
    <property type="entry name" value="DUF3102"/>
    <property type="match status" value="1"/>
</dbReference>
<dbReference type="EMBL" id="LJJB01000013">
    <property type="protein sequence ID" value="KQL44022.1"/>
    <property type="molecule type" value="Genomic_DNA"/>
</dbReference>
<keyword evidence="3" id="KW-1185">Reference proteome</keyword>
<feature type="coiled-coil region" evidence="1">
    <location>
        <begin position="52"/>
        <end position="120"/>
    </location>
</feature>
<comment type="caution">
    <text evidence="2">The sequence shown here is derived from an EMBL/GenBank/DDBJ whole genome shotgun (WGS) entry which is preliminary data.</text>
</comment>